<dbReference type="AlphaFoldDB" id="A0A7S2E8K3"/>
<dbReference type="InterPro" id="IPR054539">
    <property type="entry name" value="Beta-prop_PDH"/>
</dbReference>
<accession>A0A7S2E8K3</accession>
<protein>
    <recommendedName>
        <fullName evidence="2">Pyrroloquinoline quinone-dependent pyranose dehydrogenase beta-propeller domain-containing protein</fullName>
    </recommendedName>
</protein>
<dbReference type="EMBL" id="HBGO01002250">
    <property type="protein sequence ID" value="CAD9321117.1"/>
    <property type="molecule type" value="Transcribed_RNA"/>
</dbReference>
<evidence type="ECO:0000259" key="2">
    <source>
        <dbReference type="Pfam" id="PF22807"/>
    </source>
</evidence>
<evidence type="ECO:0000313" key="3">
    <source>
        <dbReference type="EMBL" id="CAD9321117.1"/>
    </source>
</evidence>
<dbReference type="SUPFAM" id="SSF50952">
    <property type="entry name" value="Soluble quinoprotein glucose dehydrogenase"/>
    <property type="match status" value="1"/>
</dbReference>
<feature type="compositionally biased region" description="Low complexity" evidence="1">
    <location>
        <begin position="232"/>
        <end position="241"/>
    </location>
</feature>
<dbReference type="InterPro" id="IPR011041">
    <property type="entry name" value="Quinoprot_gluc/sorb_DH_b-prop"/>
</dbReference>
<feature type="domain" description="Pyrroloquinoline quinone-dependent pyranose dehydrogenase beta-propeller" evidence="2">
    <location>
        <begin position="2"/>
        <end position="216"/>
    </location>
</feature>
<dbReference type="Pfam" id="PF22807">
    <property type="entry name" value="TrAA12"/>
    <property type="match status" value="1"/>
</dbReference>
<reference evidence="3" key="1">
    <citation type="submission" date="2021-01" db="EMBL/GenBank/DDBJ databases">
        <authorList>
            <person name="Corre E."/>
            <person name="Pelletier E."/>
            <person name="Niang G."/>
            <person name="Scheremetjew M."/>
            <person name="Finn R."/>
            <person name="Kale V."/>
            <person name="Holt S."/>
            <person name="Cochrane G."/>
            <person name="Meng A."/>
            <person name="Brown T."/>
            <person name="Cohen L."/>
        </authorList>
    </citation>
    <scope>NUCLEOTIDE SEQUENCE</scope>
    <source>
        <strain evidence="3">Grunow 1884</strain>
    </source>
</reference>
<gene>
    <name evidence="3" type="ORF">OSIN01602_LOCUS1279</name>
</gene>
<name>A0A7S2E8K3_TRICV</name>
<sequence length="260" mass="28413">MAFDAAGVLWGVENGADRLKRADLGGDIHQDNPAEELNKFDGAVGTHYGYPWCWTEYELPAEYGMGRGTVWAWPDTMNTFRNDDWCRTNSRLPELSMQGHSAPLGLTFFDKNAVANGPDEAFCSGIGGTFPSGRDGDLYIGFHGSWNRDIPTGYKVVHVPFDGPGGSPIGEVIDLFWHGGNGARWPSRVRPVDVAFDRCGRLLVSDDGAGFIFLISFDGTVSPSEESKETSEFSGKSSSDQSKTSLWLNAVVLCIAVLWF</sequence>
<evidence type="ECO:0000256" key="1">
    <source>
        <dbReference type="SAM" id="MobiDB-lite"/>
    </source>
</evidence>
<dbReference type="InterPro" id="IPR011042">
    <property type="entry name" value="6-blade_b-propeller_TolB-like"/>
</dbReference>
<feature type="region of interest" description="Disordered" evidence="1">
    <location>
        <begin position="221"/>
        <end position="241"/>
    </location>
</feature>
<organism evidence="3">
    <name type="scientific">Trieres chinensis</name>
    <name type="common">Marine centric diatom</name>
    <name type="synonym">Odontella sinensis</name>
    <dbReference type="NCBI Taxonomy" id="1514140"/>
    <lineage>
        <taxon>Eukaryota</taxon>
        <taxon>Sar</taxon>
        <taxon>Stramenopiles</taxon>
        <taxon>Ochrophyta</taxon>
        <taxon>Bacillariophyta</taxon>
        <taxon>Mediophyceae</taxon>
        <taxon>Biddulphiophycidae</taxon>
        <taxon>Eupodiscales</taxon>
        <taxon>Parodontellaceae</taxon>
        <taxon>Trieres</taxon>
    </lineage>
</organism>
<proteinExistence type="predicted"/>
<dbReference type="Gene3D" id="2.120.10.30">
    <property type="entry name" value="TolB, C-terminal domain"/>
    <property type="match status" value="1"/>
</dbReference>